<dbReference type="NCBIfam" id="TIGR03753">
    <property type="entry name" value="blh_monoox"/>
    <property type="match status" value="1"/>
</dbReference>
<evidence type="ECO:0000313" key="3">
    <source>
        <dbReference type="EMBL" id="RKN44439.1"/>
    </source>
</evidence>
<feature type="transmembrane region" description="Helical" evidence="1">
    <location>
        <begin position="148"/>
        <end position="167"/>
    </location>
</feature>
<protein>
    <recommendedName>
        <fullName evidence="1">Probable beta-carotene 15,15'-dioxygenase</fullName>
        <ecNumber evidence="1">1.13.11.63</ecNumber>
    </recommendedName>
</protein>
<keyword evidence="1" id="KW-1003">Cell membrane</keyword>
<comment type="caution">
    <text evidence="3">The sequence shown here is derived from an EMBL/GenBank/DDBJ whole genome shotgun (WGS) entry which is preliminary data.</text>
</comment>
<reference evidence="3 4" key="1">
    <citation type="journal article" date="2004" name="Syst. Appl. Microbiol.">
        <title>Cryptoendolithic actinomycetes from antarctic sandstone rock samples: Micromonospora endolithica sp. nov. and two isolates related to Micromonospora coerulea Jensen 1932.</title>
        <authorList>
            <person name="Hirsch P."/>
            <person name="Mevs U."/>
            <person name="Kroppenstedt R.M."/>
            <person name="Schumann P."/>
            <person name="Stackebrandt E."/>
        </authorList>
    </citation>
    <scope>NUCLEOTIDE SEQUENCE [LARGE SCALE GENOMIC DNA]</scope>
    <source>
        <strain evidence="3 4">JCM 12677</strain>
    </source>
</reference>
<dbReference type="GO" id="GO:0005886">
    <property type="term" value="C:plasma membrane"/>
    <property type="evidence" value="ECO:0007669"/>
    <property type="project" value="UniProtKB-SubCell"/>
</dbReference>
<gene>
    <name evidence="3" type="ORF">D7223_19510</name>
</gene>
<feature type="transmembrane region" description="Helical" evidence="1">
    <location>
        <begin position="339"/>
        <end position="359"/>
    </location>
</feature>
<evidence type="ECO:0000313" key="4">
    <source>
        <dbReference type="Proteomes" id="UP000281726"/>
    </source>
</evidence>
<sequence>MLHARNGRPAGDLRAGLGPAARRGAPPTRRPAPRLPGGRAAAQRALDRVPGDLVRQPDRDRPARRPHRHRALRPALHRVEGGLGHPRPRPAPATVRPRRASDRGLPVTTPVPPGAAATPGNAASTAGHAGPTAGTAGRPPAYRLLDRAGLVSALVVAALLAGAPLLHRYDFGASPAFLVVGLVLGLPHGAVDHLVPAWLSVRARPPFARLALPLAYAAVAAGVLAVFRAAPDLALLGFLAVSVVHFGAADEAFHAERDHRPVRYTGSGVLAHGGPPVVLPLLLRPDAVDPLLAAVAPGVPALLTTEIRLTAALCLLVAIGVTLRRGVRAGRLRSAVEPVLLVALFAAVPPALAIGAYFAGWHSLRHVARLLHADPANHADLTAGRLSPPLRRFARRAALPTLAASVFLAALVGRPEQPVDALPTTIAVLAALTLPHAAVVAWMDRRTFTGSPAPGGDAPARGVRRGPFLYRRR</sequence>
<keyword evidence="1" id="KW-0408">Iron</keyword>
<dbReference type="GO" id="GO:0003834">
    <property type="term" value="F:beta-carotene 15,15'-dioxygenase activity"/>
    <property type="evidence" value="ECO:0007669"/>
    <property type="project" value="UniProtKB-EC"/>
</dbReference>
<evidence type="ECO:0000256" key="2">
    <source>
        <dbReference type="SAM" id="MobiDB-lite"/>
    </source>
</evidence>
<feature type="binding site" evidence="1">
    <location>
        <position position="245"/>
    </location>
    <ligand>
        <name>Fe cation</name>
        <dbReference type="ChEBI" id="CHEBI:24875"/>
    </ligand>
</feature>
<dbReference type="GO" id="GO:0016121">
    <property type="term" value="P:carotene catabolic process"/>
    <property type="evidence" value="ECO:0007669"/>
    <property type="project" value="UniProtKB-UniRule"/>
</dbReference>
<feature type="compositionally biased region" description="Low complexity" evidence="2">
    <location>
        <begin position="104"/>
        <end position="135"/>
    </location>
</feature>
<feature type="transmembrane region" description="Helical" evidence="1">
    <location>
        <begin position="309"/>
        <end position="327"/>
    </location>
</feature>
<feature type="compositionally biased region" description="Low complexity" evidence="2">
    <location>
        <begin position="9"/>
        <end position="27"/>
    </location>
</feature>
<name>A0A3A9Z8Q7_9ACTN</name>
<dbReference type="OrthoDB" id="199761at2"/>
<keyword evidence="1" id="KW-0812">Transmembrane</keyword>
<feature type="binding site" evidence="1">
    <location>
        <position position="362"/>
    </location>
    <ligand>
        <name>Fe cation</name>
        <dbReference type="ChEBI" id="CHEBI:24875"/>
    </ligand>
</feature>
<feature type="transmembrane region" description="Helical" evidence="1">
    <location>
        <begin position="421"/>
        <end position="442"/>
    </location>
</feature>
<feature type="region of interest" description="Disordered" evidence="2">
    <location>
        <begin position="451"/>
        <end position="473"/>
    </location>
</feature>
<dbReference type="HAMAP" id="MF_02093">
    <property type="entry name" value="Beta_carotene_diox"/>
    <property type="match status" value="1"/>
</dbReference>
<organism evidence="3 4">
    <name type="scientific">Micromonospora endolithica</name>
    <dbReference type="NCBI Taxonomy" id="230091"/>
    <lineage>
        <taxon>Bacteria</taxon>
        <taxon>Bacillati</taxon>
        <taxon>Actinomycetota</taxon>
        <taxon>Actinomycetes</taxon>
        <taxon>Micromonosporales</taxon>
        <taxon>Micromonosporaceae</taxon>
        <taxon>Micromonospora</taxon>
    </lineage>
</organism>
<evidence type="ECO:0000256" key="1">
    <source>
        <dbReference type="HAMAP-Rule" id="MF_02093"/>
    </source>
</evidence>
<feature type="binding site" evidence="1">
    <location>
        <position position="366"/>
    </location>
    <ligand>
        <name>Fe cation</name>
        <dbReference type="ChEBI" id="CHEBI:24875"/>
    </ligand>
</feature>
<dbReference type="AlphaFoldDB" id="A0A3A9Z8Q7"/>
<feature type="compositionally biased region" description="Basic residues" evidence="2">
    <location>
        <begin position="64"/>
        <end position="76"/>
    </location>
</feature>
<comment type="caution">
    <text evidence="1">Lacks conserved residue(s) required for the propagation of feature annotation.</text>
</comment>
<proteinExistence type="inferred from homology"/>
<feature type="compositionally biased region" description="Basic and acidic residues" evidence="2">
    <location>
        <begin position="45"/>
        <end position="63"/>
    </location>
</feature>
<dbReference type="EMBL" id="RBAK01000007">
    <property type="protein sequence ID" value="RKN44439.1"/>
    <property type="molecule type" value="Genomic_DNA"/>
</dbReference>
<keyword evidence="1" id="KW-0472">Membrane</keyword>
<comment type="subcellular location">
    <subcellularLocation>
        <location evidence="1">Cell membrane</location>
        <topology evidence="1">Multi-pass membrane protein</topology>
    </subcellularLocation>
</comment>
<feature type="transmembrane region" description="Helical" evidence="1">
    <location>
        <begin position="207"/>
        <end position="227"/>
    </location>
</feature>
<comment type="similarity">
    <text evidence="1">Belongs to the Brp/Blh beta-carotene diooxygenase family.</text>
</comment>
<keyword evidence="1" id="KW-0560">Oxidoreductase</keyword>
<keyword evidence="1" id="KW-0479">Metal-binding</keyword>
<keyword evidence="1" id="KW-0223">Dioxygenase</keyword>
<comment type="cofactor">
    <cofactor evidence="1">
        <name>Fe(2+)</name>
        <dbReference type="ChEBI" id="CHEBI:29033"/>
    </cofactor>
</comment>
<feature type="region of interest" description="Disordered" evidence="2">
    <location>
        <begin position="1"/>
        <end position="135"/>
    </location>
</feature>
<feature type="binding site" evidence="1">
    <location>
        <position position="188"/>
    </location>
    <ligand>
        <name>Fe cation</name>
        <dbReference type="ChEBI" id="CHEBI:24875"/>
    </ligand>
</feature>
<feature type="transmembrane region" description="Helical" evidence="1">
    <location>
        <begin position="173"/>
        <end position="195"/>
    </location>
</feature>
<keyword evidence="1" id="KW-1133">Transmembrane helix</keyword>
<dbReference type="GO" id="GO:0010436">
    <property type="term" value="F:carotenoid dioxygenase activity"/>
    <property type="evidence" value="ECO:0007669"/>
    <property type="project" value="UniProtKB-UniRule"/>
</dbReference>
<comment type="function">
    <text evidence="1">Catalyzes the cleavage of beta-carotene at its central double bond (15,15') to yield two molecules of all-trans-retinal.</text>
</comment>
<accession>A0A3A9Z8Q7</accession>
<comment type="catalytic activity">
    <reaction evidence="1">
        <text>all-trans-beta-carotene + O2 = 2 all-trans-retinal</text>
        <dbReference type="Rhea" id="RHEA:32887"/>
        <dbReference type="ChEBI" id="CHEBI:15379"/>
        <dbReference type="ChEBI" id="CHEBI:17579"/>
        <dbReference type="ChEBI" id="CHEBI:17898"/>
        <dbReference type="EC" id="1.13.11.63"/>
    </reaction>
</comment>
<dbReference type="Pfam" id="PF15461">
    <property type="entry name" value="BCD"/>
    <property type="match status" value="1"/>
</dbReference>
<dbReference type="GO" id="GO:0005506">
    <property type="term" value="F:iron ion binding"/>
    <property type="evidence" value="ECO:0007669"/>
    <property type="project" value="UniProtKB-UniRule"/>
</dbReference>
<dbReference type="Proteomes" id="UP000281726">
    <property type="component" value="Unassembled WGS sequence"/>
</dbReference>
<dbReference type="EC" id="1.13.11.63" evidence="1"/>
<feature type="compositionally biased region" description="Low complexity" evidence="2">
    <location>
        <begin position="35"/>
        <end position="44"/>
    </location>
</feature>
<dbReference type="InterPro" id="IPR022270">
    <property type="entry name" value="Blh_diox"/>
</dbReference>
<keyword evidence="4" id="KW-1185">Reference proteome</keyword>